<keyword evidence="3" id="KW-0862">Zinc</keyword>
<proteinExistence type="inferred from homology"/>
<organism evidence="7 8">
    <name type="scientific">Xanthoceras sorbifolium</name>
    <dbReference type="NCBI Taxonomy" id="99658"/>
    <lineage>
        <taxon>Eukaryota</taxon>
        <taxon>Viridiplantae</taxon>
        <taxon>Streptophyta</taxon>
        <taxon>Embryophyta</taxon>
        <taxon>Tracheophyta</taxon>
        <taxon>Spermatophyta</taxon>
        <taxon>Magnoliopsida</taxon>
        <taxon>eudicotyledons</taxon>
        <taxon>Gunneridae</taxon>
        <taxon>Pentapetalae</taxon>
        <taxon>rosids</taxon>
        <taxon>malvids</taxon>
        <taxon>Sapindales</taxon>
        <taxon>Sapindaceae</taxon>
        <taxon>Xanthoceroideae</taxon>
        <taxon>Xanthoceras</taxon>
    </lineage>
</organism>
<evidence type="ECO:0000256" key="5">
    <source>
        <dbReference type="SAM" id="MobiDB-lite"/>
    </source>
</evidence>
<feature type="compositionally biased region" description="Polar residues" evidence="5">
    <location>
        <begin position="580"/>
        <end position="589"/>
    </location>
</feature>
<accession>A0ABQ8ILP8</accession>
<dbReference type="Pfam" id="PF14244">
    <property type="entry name" value="Retrotran_gag_3"/>
    <property type="match status" value="1"/>
</dbReference>
<evidence type="ECO:0000259" key="6">
    <source>
        <dbReference type="PROSITE" id="PS51795"/>
    </source>
</evidence>
<dbReference type="InterPro" id="IPR007650">
    <property type="entry name" value="Zf-FLZ_dom"/>
</dbReference>
<evidence type="ECO:0000256" key="2">
    <source>
        <dbReference type="ARBA" id="ARBA00022723"/>
    </source>
</evidence>
<feature type="region of interest" description="Disordered" evidence="5">
    <location>
        <begin position="15"/>
        <end position="51"/>
    </location>
</feature>
<dbReference type="PROSITE" id="PS51795">
    <property type="entry name" value="ZF_FLZ"/>
    <property type="match status" value="1"/>
</dbReference>
<feature type="region of interest" description="Disordered" evidence="5">
    <location>
        <begin position="621"/>
        <end position="648"/>
    </location>
</feature>
<reference evidence="7 8" key="1">
    <citation type="submission" date="2021-02" db="EMBL/GenBank/DDBJ databases">
        <title>Plant Genome Project.</title>
        <authorList>
            <person name="Zhang R.-G."/>
        </authorList>
    </citation>
    <scope>NUCLEOTIDE SEQUENCE [LARGE SCALE GENOMIC DNA]</scope>
    <source>
        <tissue evidence="7">Leaves</tissue>
    </source>
</reference>
<keyword evidence="2" id="KW-0479">Metal-binding</keyword>
<dbReference type="PANTHER" id="PTHR37610:SF40">
    <property type="entry name" value="OS01G0909600 PROTEIN"/>
    <property type="match status" value="1"/>
</dbReference>
<feature type="zinc finger region" description="FLZ-type" evidence="4">
    <location>
        <begin position="76"/>
        <end position="120"/>
    </location>
</feature>
<evidence type="ECO:0000313" key="7">
    <source>
        <dbReference type="EMBL" id="KAH7577575.1"/>
    </source>
</evidence>
<dbReference type="Pfam" id="PF04570">
    <property type="entry name" value="zf-FLZ"/>
    <property type="match status" value="1"/>
</dbReference>
<name>A0ABQ8ILP8_9ROSI</name>
<sequence length="723" mass="81053">MQVKRSRVSSLNDTAVGGFLNQSSTPPHSAEPWRHPCTDSKISPESEQSRTGILTVSSPEVVKESGHGHDHGKIGNFLEKCYFCKKRMRQEDEAFMYGYLRAFCTPLCRDKQIVVDKVVERIAKQPRGTGNESNRMNDVKDQSDWLVHLHGMCIAYLQVLLADFCVFISGEKGLNTRFSAYSSNTEATTIADDDVEKDLESSNTKETNNINSGDPLFLHNSDHPGMALVTAPLTGKNFLTWSRSVKIALGVKLKLGFIDGSYKVPNKDSPLYDQWTRVNCMITSWILNSKSKDIVEAFLSQITKKENSGRSNIRKGELTKEEKKQQYYTHCNMNGHLKESCFKLVGYPNWFKQLKDQKKKESRGRGETTGRFAANLTNTSLAIDEGQNAELVNMIQQELLKMMKGKSPVAKMVNFAHLDEYAGKTLTPKFYYALSTVNMLGLGTWIVDTDASNHVCTNISLLTKPKAMNQMTPVFLPDGSVNHVKHTGNVNLSPRICLTDVLHDQLNDEILAVGKSVGNLYILYEKSFLPITIESYASLTCNAFTNSGIRTNSTTTSMSLWHKRFENGSMLSLPMPIVDNDSNSPTTSNEEPETPMITAEQEPDIDTDAIIDYTIPESVEIQPFDPSPTNTLENTKPQPTRHSTWPRTKPNWLKDFITNVVTTESPAVSAPSYVKTPTSSKYTPQTFPYFHSPYFAHDYMHFLANVSAIREPKSYIEASTQAE</sequence>
<dbReference type="InterPro" id="IPR029472">
    <property type="entry name" value="Copia-like_N"/>
</dbReference>
<evidence type="ECO:0000256" key="3">
    <source>
        <dbReference type="ARBA" id="ARBA00022771"/>
    </source>
</evidence>
<feature type="domain" description="FLZ-type" evidence="6">
    <location>
        <begin position="76"/>
        <end position="120"/>
    </location>
</feature>
<feature type="compositionally biased region" description="Basic and acidic residues" evidence="5">
    <location>
        <begin position="31"/>
        <end position="48"/>
    </location>
</feature>
<comment type="similarity">
    <text evidence="1">Belongs to the FLZ family.</text>
</comment>
<feature type="compositionally biased region" description="Polar residues" evidence="5">
    <location>
        <begin position="627"/>
        <end position="646"/>
    </location>
</feature>
<protein>
    <recommendedName>
        <fullName evidence="6">FLZ-type domain-containing protein</fullName>
    </recommendedName>
</protein>
<evidence type="ECO:0000256" key="1">
    <source>
        <dbReference type="ARBA" id="ARBA00009374"/>
    </source>
</evidence>
<feature type="region of interest" description="Disordered" evidence="5">
    <location>
        <begin position="579"/>
        <end position="598"/>
    </location>
</feature>
<dbReference type="PANTHER" id="PTHR37610">
    <property type="entry name" value="CCHC-TYPE DOMAIN-CONTAINING PROTEIN"/>
    <property type="match status" value="1"/>
</dbReference>
<evidence type="ECO:0000256" key="4">
    <source>
        <dbReference type="PROSITE-ProRule" id="PRU01131"/>
    </source>
</evidence>
<gene>
    <name evidence="7" type="ORF">JRO89_XS01G0269300</name>
</gene>
<keyword evidence="8" id="KW-1185">Reference proteome</keyword>
<keyword evidence="3" id="KW-0863">Zinc-finger</keyword>
<dbReference type="EMBL" id="JAFEMO010000001">
    <property type="protein sequence ID" value="KAH7577575.1"/>
    <property type="molecule type" value="Genomic_DNA"/>
</dbReference>
<comment type="caution">
    <text evidence="7">The sequence shown here is derived from an EMBL/GenBank/DDBJ whole genome shotgun (WGS) entry which is preliminary data.</text>
</comment>
<dbReference type="Proteomes" id="UP000827721">
    <property type="component" value="Unassembled WGS sequence"/>
</dbReference>
<evidence type="ECO:0000313" key="8">
    <source>
        <dbReference type="Proteomes" id="UP000827721"/>
    </source>
</evidence>